<sequence>MSTDKLHDTKCSQDSDPLLRRGYDAHESVTCKQRTFDQLAAIAPPVNLTDHGTEHVDPLNVELSLHHFFVSRPCPYGVPVQFYRDSRRGCW</sequence>
<name>A0A2U3KWD4_9BACT</name>
<dbReference type="Proteomes" id="UP000238701">
    <property type="component" value="Unassembled WGS sequence"/>
</dbReference>
<dbReference type="AlphaFoldDB" id="A0A2U3KWD4"/>
<protein>
    <submittedName>
        <fullName evidence="1">Uncharacterized protein</fullName>
    </submittedName>
</protein>
<organism evidence="1 2">
    <name type="scientific">Candidatus Sulfotelmatobacter kueseliae</name>
    <dbReference type="NCBI Taxonomy" id="2042962"/>
    <lineage>
        <taxon>Bacteria</taxon>
        <taxon>Pseudomonadati</taxon>
        <taxon>Acidobacteriota</taxon>
        <taxon>Terriglobia</taxon>
        <taxon>Terriglobales</taxon>
        <taxon>Candidatus Korobacteraceae</taxon>
        <taxon>Candidatus Sulfotelmatobacter</taxon>
    </lineage>
</organism>
<reference evidence="2" key="1">
    <citation type="submission" date="2018-02" db="EMBL/GenBank/DDBJ databases">
        <authorList>
            <person name="Hausmann B."/>
        </authorList>
    </citation>
    <scope>NUCLEOTIDE SEQUENCE [LARGE SCALE GENOMIC DNA]</scope>
    <source>
        <strain evidence="2">Peat soil MAG SbA1</strain>
    </source>
</reference>
<accession>A0A2U3KWD4</accession>
<gene>
    <name evidence="1" type="ORF">SBA1_500041</name>
</gene>
<proteinExistence type="predicted"/>
<evidence type="ECO:0000313" key="2">
    <source>
        <dbReference type="Proteomes" id="UP000238701"/>
    </source>
</evidence>
<evidence type="ECO:0000313" key="1">
    <source>
        <dbReference type="EMBL" id="SPF43890.1"/>
    </source>
</evidence>
<dbReference type="EMBL" id="OMOD01000145">
    <property type="protein sequence ID" value="SPF43890.1"/>
    <property type="molecule type" value="Genomic_DNA"/>
</dbReference>